<dbReference type="Proteomes" id="UP000887572">
    <property type="component" value="Unplaced"/>
</dbReference>
<evidence type="ECO:0000256" key="2">
    <source>
        <dbReference type="SAM" id="MobiDB-lite"/>
    </source>
</evidence>
<feature type="active site" evidence="1">
    <location>
        <position position="150"/>
    </location>
</feature>
<dbReference type="InterPro" id="IPR003812">
    <property type="entry name" value="Fido"/>
</dbReference>
<dbReference type="Gene3D" id="1.10.3290.10">
    <property type="entry name" value="Fido-like domain"/>
    <property type="match status" value="1"/>
</dbReference>
<dbReference type="InterPro" id="IPR036597">
    <property type="entry name" value="Fido-like_dom_sf"/>
</dbReference>
<name>A0A914H3U6_GLORO</name>
<sequence>MSDLPRDDGDIWCRKEKKKTGDDNKAILDEIRSGQITPPSLFAADEAGFDELEALSTKRGDFNVELLRKLHVIALTREGQAPSYAGLLRGESGESPSGTIKIGSSYVAPINSKVPGLMQEFVAWLNGEEASRDGVIRYVAEAHIRLAALHPYGNGNGRSSRALEHNEYNKALKSAIVDGQPNQFYDMMSTWIQNYSGLFDAERGDSGQANRRLSAQH</sequence>
<reference evidence="5" key="1">
    <citation type="submission" date="2022-11" db="UniProtKB">
        <authorList>
            <consortium name="WormBaseParasite"/>
        </authorList>
    </citation>
    <scope>IDENTIFICATION</scope>
</reference>
<dbReference type="WBParaSite" id="Gr19_v10_g13005.t1">
    <property type="protein sequence ID" value="Gr19_v10_g13005.t1"/>
    <property type="gene ID" value="Gr19_v10_g13005"/>
</dbReference>
<proteinExistence type="predicted"/>
<dbReference type="PANTHER" id="PTHR13504:SF38">
    <property type="entry name" value="FIDO DOMAIN-CONTAINING PROTEIN"/>
    <property type="match status" value="1"/>
</dbReference>
<evidence type="ECO:0000313" key="4">
    <source>
        <dbReference type="Proteomes" id="UP000887572"/>
    </source>
</evidence>
<evidence type="ECO:0000259" key="3">
    <source>
        <dbReference type="PROSITE" id="PS51459"/>
    </source>
</evidence>
<dbReference type="InterPro" id="IPR040198">
    <property type="entry name" value="Fido_containing"/>
</dbReference>
<feature type="domain" description="Fido" evidence="3">
    <location>
        <begin position="62"/>
        <end position="215"/>
    </location>
</feature>
<dbReference type="PANTHER" id="PTHR13504">
    <property type="entry name" value="FIDO DOMAIN-CONTAINING PROTEIN DDB_G0283145"/>
    <property type="match status" value="1"/>
</dbReference>
<protein>
    <submittedName>
        <fullName evidence="5">Fido domain-containing protein</fullName>
    </submittedName>
</protein>
<organism evidence="4 5">
    <name type="scientific">Globodera rostochiensis</name>
    <name type="common">Golden nematode worm</name>
    <name type="synonym">Heterodera rostochiensis</name>
    <dbReference type="NCBI Taxonomy" id="31243"/>
    <lineage>
        <taxon>Eukaryota</taxon>
        <taxon>Metazoa</taxon>
        <taxon>Ecdysozoa</taxon>
        <taxon>Nematoda</taxon>
        <taxon>Chromadorea</taxon>
        <taxon>Rhabditida</taxon>
        <taxon>Tylenchina</taxon>
        <taxon>Tylenchomorpha</taxon>
        <taxon>Tylenchoidea</taxon>
        <taxon>Heteroderidae</taxon>
        <taxon>Heteroderinae</taxon>
        <taxon>Globodera</taxon>
    </lineage>
</organism>
<dbReference type="Pfam" id="PF02661">
    <property type="entry name" value="Fic"/>
    <property type="match status" value="1"/>
</dbReference>
<evidence type="ECO:0000313" key="5">
    <source>
        <dbReference type="WBParaSite" id="Gr19_v10_g13005.t1"/>
    </source>
</evidence>
<dbReference type="PROSITE" id="PS51459">
    <property type="entry name" value="FIDO"/>
    <property type="match status" value="1"/>
</dbReference>
<dbReference type="SUPFAM" id="SSF140931">
    <property type="entry name" value="Fic-like"/>
    <property type="match status" value="1"/>
</dbReference>
<evidence type="ECO:0000256" key="1">
    <source>
        <dbReference type="PIRSR" id="PIRSR640198-1"/>
    </source>
</evidence>
<accession>A0A914H3U6</accession>
<keyword evidence="4" id="KW-1185">Reference proteome</keyword>
<feature type="region of interest" description="Disordered" evidence="2">
    <location>
        <begin position="1"/>
        <end position="20"/>
    </location>
</feature>
<dbReference type="AlphaFoldDB" id="A0A914H3U6"/>